<protein>
    <recommendedName>
        <fullName evidence="8">M23ase beta-sheet core domain-containing protein</fullName>
    </recommendedName>
</protein>
<dbReference type="CDD" id="cd12797">
    <property type="entry name" value="M23_peptidase"/>
    <property type="match status" value="1"/>
</dbReference>
<evidence type="ECO:0000256" key="7">
    <source>
        <dbReference type="SAM" id="Phobius"/>
    </source>
</evidence>
<keyword evidence="3" id="KW-1003">Cell membrane</keyword>
<comment type="similarity">
    <text evidence="2">Belongs to the urea transporter family.</text>
</comment>
<feature type="transmembrane region" description="Helical" evidence="7">
    <location>
        <begin position="112"/>
        <end position="131"/>
    </location>
</feature>
<feature type="transmembrane region" description="Helical" evidence="7">
    <location>
        <begin position="162"/>
        <end position="182"/>
    </location>
</feature>
<evidence type="ECO:0000313" key="10">
    <source>
        <dbReference type="Proteomes" id="UP000003288"/>
    </source>
</evidence>
<dbReference type="EMBL" id="ABCJ01000010">
    <property type="protein sequence ID" value="EDM23092.1"/>
    <property type="molecule type" value="Genomic_DNA"/>
</dbReference>
<feature type="transmembrane region" description="Helical" evidence="7">
    <location>
        <begin position="212"/>
        <end position="233"/>
    </location>
</feature>
<dbReference type="GO" id="GO:0015204">
    <property type="term" value="F:urea transmembrane transporter activity"/>
    <property type="evidence" value="ECO:0007669"/>
    <property type="project" value="InterPro"/>
</dbReference>
<dbReference type="InterPro" id="IPR011055">
    <property type="entry name" value="Dup_hybrid_motif"/>
</dbReference>
<dbReference type="InterPro" id="IPR004937">
    <property type="entry name" value="Urea_transporter"/>
</dbReference>
<dbReference type="Proteomes" id="UP000003288">
    <property type="component" value="Unassembled WGS sequence"/>
</dbReference>
<dbReference type="SUPFAM" id="SSF51261">
    <property type="entry name" value="Duplicated hybrid motif"/>
    <property type="match status" value="1"/>
</dbReference>
<evidence type="ECO:0000256" key="2">
    <source>
        <dbReference type="ARBA" id="ARBA00005914"/>
    </source>
</evidence>
<keyword evidence="6 7" id="KW-0472">Membrane</keyword>
<organism evidence="9 10">
    <name type="scientific">Caminibacter mediatlanticus TB-2</name>
    <dbReference type="NCBI Taxonomy" id="391592"/>
    <lineage>
        <taxon>Bacteria</taxon>
        <taxon>Pseudomonadati</taxon>
        <taxon>Campylobacterota</taxon>
        <taxon>Epsilonproteobacteria</taxon>
        <taxon>Nautiliales</taxon>
        <taxon>Nautiliaceae</taxon>
        <taxon>Caminibacter</taxon>
    </lineage>
</organism>
<dbReference type="RefSeq" id="WP_007475368.1">
    <property type="nucleotide sequence ID" value="NZ_ABCJ01000010.1"/>
</dbReference>
<dbReference type="AlphaFoldDB" id="A0AAI9AGI1"/>
<dbReference type="GO" id="GO:0005886">
    <property type="term" value="C:plasma membrane"/>
    <property type="evidence" value="ECO:0007669"/>
    <property type="project" value="UniProtKB-SubCell"/>
</dbReference>
<comment type="caution">
    <text evidence="9">The sequence shown here is derived from an EMBL/GenBank/DDBJ whole genome shotgun (WGS) entry which is preliminary data.</text>
</comment>
<dbReference type="Pfam" id="PF03253">
    <property type="entry name" value="UT"/>
    <property type="match status" value="1"/>
</dbReference>
<accession>A0AAI9AGI1</accession>
<name>A0AAI9AGI1_9BACT</name>
<feature type="transmembrane region" description="Helical" evidence="7">
    <location>
        <begin position="240"/>
        <end position="262"/>
    </location>
</feature>
<comment type="subcellular location">
    <subcellularLocation>
        <location evidence="1">Cell membrane</location>
        <topology evidence="1">Multi-pass membrane protein</topology>
    </subcellularLocation>
</comment>
<feature type="transmembrane region" description="Helical" evidence="7">
    <location>
        <begin position="20"/>
        <end position="51"/>
    </location>
</feature>
<dbReference type="InterPro" id="IPR029020">
    <property type="entry name" value="Ammonium/urea_transptr"/>
</dbReference>
<evidence type="ECO:0000256" key="1">
    <source>
        <dbReference type="ARBA" id="ARBA00004651"/>
    </source>
</evidence>
<keyword evidence="5 7" id="KW-1133">Transmembrane helix</keyword>
<feature type="transmembrane region" description="Helical" evidence="7">
    <location>
        <begin position="268"/>
        <end position="286"/>
    </location>
</feature>
<evidence type="ECO:0000259" key="8">
    <source>
        <dbReference type="Pfam" id="PF01551"/>
    </source>
</evidence>
<evidence type="ECO:0000256" key="6">
    <source>
        <dbReference type="ARBA" id="ARBA00023136"/>
    </source>
</evidence>
<sequence length="665" mass="77994">MKKIELILKPYVSIIFLRDVKIGIVLFFLSFLIPSVGILGLIGLISTIVFANFTNTKEEYLKYGFYLYNSLLVGMGIGYFYEVSFLTVILTIFFSILTFLISFSLNKVFYKYALPILSLPFAFVSMIFYLSSIKYTTLLSNIINRYSVFDINFPFSNFFKSLGTIVFLPLNLAGIVIFLILLFYSRIMAFLSVIGFVVGVYFHYLFVGEYAFSSLFNFNFILISIALGSIFLIPHIKSYLISLIAVILSVFLIDAMEVFFNLYNLPVYTLPFNIVVLLFLMLLYFSNFKYYNFSIKATPERSLEYFLSNVFRFGGNAIKINLPFNGKWVVYQAFDGEWTHKGKWKYAYDFVKKINGKSYKNDGLCLSDYYAFGENVVSPINGYIVSLRADLPDNPIGVVDRENNWGNYVIIKSDFGYYVEISHLMQNSMKVKVGDYVKVGDIIAKCGNSGYSPEPHIHIQVQKDAFLGSETLFFKWIEYIKDDKLFYYSLPKKDEEIEAPILDKSMKNRLTFILDDEFVYEDDKNNKIKWTVKMNDKGEFYLFDGENRLYFYLYDKMFYFYSYDGKNSYLKELFKIMPRIPLISKDVEYQDILPIYVLYKGLKKIFLEFILPFNIELFNNFKVYKKEKLKINSEFGEVYFNFYHKGFDKIVSKDFILRRKYENIN</sequence>
<dbReference type="Pfam" id="PF01551">
    <property type="entry name" value="Peptidase_M23"/>
    <property type="match status" value="1"/>
</dbReference>
<evidence type="ECO:0000256" key="3">
    <source>
        <dbReference type="ARBA" id="ARBA00022475"/>
    </source>
</evidence>
<dbReference type="PANTHER" id="PTHR10464">
    <property type="entry name" value="UREA TRANSPORTER"/>
    <property type="match status" value="1"/>
</dbReference>
<evidence type="ECO:0000256" key="5">
    <source>
        <dbReference type="ARBA" id="ARBA00022989"/>
    </source>
</evidence>
<feature type="domain" description="M23ase beta-sheet core" evidence="8">
    <location>
        <begin position="397"/>
        <end position="464"/>
    </location>
</feature>
<reference evidence="9 10" key="1">
    <citation type="journal article" date="2011" name="Stand. Genomic Sci.">
        <title>Draft genome sequence of Caminibacter mediatlanticus strain TB-2, an epsilonproteobacterium isolated from a deep-sea hydrothermal vent.</title>
        <authorList>
            <person name="Giovannelli D."/>
            <person name="Ferriera S."/>
            <person name="Johnson J."/>
            <person name="Kravitz S."/>
            <person name="Perez-Rodriguez I."/>
            <person name="Ricci J."/>
            <person name="O'Brien C."/>
            <person name="Voordeckers J.W."/>
            <person name="Bini E."/>
            <person name="Vetriani C."/>
        </authorList>
    </citation>
    <scope>NUCLEOTIDE SEQUENCE [LARGE SCALE GENOMIC DNA]</scope>
    <source>
        <strain evidence="9 10">TB-2</strain>
    </source>
</reference>
<dbReference type="Gene3D" id="2.70.70.10">
    <property type="entry name" value="Glucose Permease (Domain IIA)"/>
    <property type="match status" value="1"/>
</dbReference>
<evidence type="ECO:0000256" key="4">
    <source>
        <dbReference type="ARBA" id="ARBA00022692"/>
    </source>
</evidence>
<gene>
    <name evidence="9" type="ORF">CMTB2_00174</name>
</gene>
<dbReference type="Gene3D" id="1.10.3430.10">
    <property type="entry name" value="Ammonium transporter AmtB like domains"/>
    <property type="match status" value="1"/>
</dbReference>
<feature type="transmembrane region" description="Helical" evidence="7">
    <location>
        <begin position="189"/>
        <end position="206"/>
    </location>
</feature>
<evidence type="ECO:0000313" key="9">
    <source>
        <dbReference type="EMBL" id="EDM23092.1"/>
    </source>
</evidence>
<feature type="transmembrane region" description="Helical" evidence="7">
    <location>
        <begin position="87"/>
        <end position="105"/>
    </location>
</feature>
<keyword evidence="4 7" id="KW-0812">Transmembrane</keyword>
<dbReference type="InterPro" id="IPR016047">
    <property type="entry name" value="M23ase_b-sheet_dom"/>
</dbReference>
<dbReference type="PANTHER" id="PTHR10464:SF4">
    <property type="entry name" value="UREA TRANSPORTER"/>
    <property type="match status" value="1"/>
</dbReference>
<proteinExistence type="inferred from homology"/>